<keyword evidence="1" id="KW-1133">Transmembrane helix</keyword>
<feature type="transmembrane region" description="Helical" evidence="1">
    <location>
        <begin position="6"/>
        <end position="27"/>
    </location>
</feature>
<proteinExistence type="predicted"/>
<sequence>MSPAQFVLRYTAVPLIAIVVVVIWTSIPSSKEIDARQYAALSDAYTDFPPQFRREIANAMKHDRINDWDYQALTRQSLRDGIALDWPATGASDVVAERHKLAVLVYSDPYLSGKQK</sequence>
<evidence type="ECO:0000256" key="1">
    <source>
        <dbReference type="SAM" id="Phobius"/>
    </source>
</evidence>
<evidence type="ECO:0000313" key="2">
    <source>
        <dbReference type="EMBL" id="SAL73174.1"/>
    </source>
</evidence>
<organism evidence="2 3">
    <name type="scientific">Caballeronia choica</name>
    <dbReference type="NCBI Taxonomy" id="326476"/>
    <lineage>
        <taxon>Bacteria</taxon>
        <taxon>Pseudomonadati</taxon>
        <taxon>Pseudomonadota</taxon>
        <taxon>Betaproteobacteria</taxon>
        <taxon>Burkholderiales</taxon>
        <taxon>Burkholderiaceae</taxon>
        <taxon>Caballeronia</taxon>
    </lineage>
</organism>
<dbReference type="Proteomes" id="UP000054770">
    <property type="component" value="Unassembled WGS sequence"/>
</dbReference>
<dbReference type="OrthoDB" id="9025100at2"/>
<protein>
    <submittedName>
        <fullName evidence="2">Uncharacterized protein</fullName>
    </submittedName>
</protein>
<gene>
    <name evidence="2" type="ORF">AWB68_04375</name>
</gene>
<keyword evidence="3" id="KW-1185">Reference proteome</keyword>
<dbReference type="AlphaFoldDB" id="A0A158JW29"/>
<dbReference type="RefSeq" id="WP_087646457.1">
    <property type="nucleotide sequence ID" value="NZ_FCON02000052.1"/>
</dbReference>
<reference evidence="2" key="1">
    <citation type="submission" date="2016-01" db="EMBL/GenBank/DDBJ databases">
        <authorList>
            <person name="Peeters C."/>
        </authorList>
    </citation>
    <scope>NUCLEOTIDE SEQUENCE [LARGE SCALE GENOMIC DNA]</scope>
    <source>
        <strain evidence="2">LMG 22940</strain>
    </source>
</reference>
<comment type="caution">
    <text evidence="2">The sequence shown here is derived from an EMBL/GenBank/DDBJ whole genome shotgun (WGS) entry which is preliminary data.</text>
</comment>
<name>A0A158JW29_9BURK</name>
<accession>A0A158JW29</accession>
<keyword evidence="1" id="KW-0472">Membrane</keyword>
<keyword evidence="1" id="KW-0812">Transmembrane</keyword>
<dbReference type="EMBL" id="FCON02000052">
    <property type="protein sequence ID" value="SAL73174.1"/>
    <property type="molecule type" value="Genomic_DNA"/>
</dbReference>
<evidence type="ECO:0000313" key="3">
    <source>
        <dbReference type="Proteomes" id="UP000054770"/>
    </source>
</evidence>